<protein>
    <recommendedName>
        <fullName evidence="2">Decapping nuclease</fullName>
        <ecNumber evidence="2">3.6.1.-</ecNumber>
    </recommendedName>
</protein>
<dbReference type="Pfam" id="PF08652">
    <property type="entry name" value="RAI1"/>
    <property type="match status" value="1"/>
</dbReference>
<dbReference type="GO" id="GO:0000166">
    <property type="term" value="F:nucleotide binding"/>
    <property type="evidence" value="ECO:0007669"/>
    <property type="project" value="UniProtKB-KW"/>
</dbReference>
<dbReference type="GO" id="GO:0000956">
    <property type="term" value="P:nuclear-transcribed mRNA catabolic process"/>
    <property type="evidence" value="ECO:0007669"/>
    <property type="project" value="TreeGrafter"/>
</dbReference>
<accession>A0AA39M7N7</accession>
<evidence type="ECO:0000313" key="4">
    <source>
        <dbReference type="EMBL" id="KAK0423575.1"/>
    </source>
</evidence>
<dbReference type="Proteomes" id="UP001175271">
    <property type="component" value="Unassembled WGS sequence"/>
</dbReference>
<dbReference type="EC" id="3.6.1.-" evidence="2"/>
<dbReference type="AlphaFoldDB" id="A0AA39M7N7"/>
<keyword evidence="2" id="KW-0694">RNA-binding</keyword>
<dbReference type="PANTHER" id="PTHR12395:SF9">
    <property type="entry name" value="DECAPPING AND EXORIBONUCLEASE PROTEIN"/>
    <property type="match status" value="1"/>
</dbReference>
<dbReference type="InterPro" id="IPR013961">
    <property type="entry name" value="RAI1"/>
</dbReference>
<dbReference type="EMBL" id="JAUCMV010000001">
    <property type="protein sequence ID" value="KAK0423575.1"/>
    <property type="molecule type" value="Genomic_DNA"/>
</dbReference>
<name>A0AA39M7N7_9BILA</name>
<keyword evidence="2" id="KW-0479">Metal-binding</keyword>
<dbReference type="GO" id="GO:0034353">
    <property type="term" value="F:mRNA 5'-diphosphatase activity"/>
    <property type="evidence" value="ECO:0007669"/>
    <property type="project" value="TreeGrafter"/>
</dbReference>
<evidence type="ECO:0000256" key="2">
    <source>
        <dbReference type="RuleBase" id="RU367113"/>
    </source>
</evidence>
<keyword evidence="2" id="KW-0539">Nucleus</keyword>
<dbReference type="GO" id="GO:0005829">
    <property type="term" value="C:cytosol"/>
    <property type="evidence" value="ECO:0007669"/>
    <property type="project" value="TreeGrafter"/>
</dbReference>
<reference evidence="4" key="1">
    <citation type="submission" date="2023-06" db="EMBL/GenBank/DDBJ databases">
        <title>Genomic analysis of the entomopathogenic nematode Steinernema hermaphroditum.</title>
        <authorList>
            <person name="Schwarz E.M."/>
            <person name="Heppert J.K."/>
            <person name="Baniya A."/>
            <person name="Schwartz H.T."/>
            <person name="Tan C.-H."/>
            <person name="Antoshechkin I."/>
            <person name="Sternberg P.W."/>
            <person name="Goodrich-Blair H."/>
            <person name="Dillman A.R."/>
        </authorList>
    </citation>
    <scope>NUCLEOTIDE SEQUENCE</scope>
    <source>
        <strain evidence="4">PS9179</strain>
        <tissue evidence="4">Whole animal</tissue>
    </source>
</reference>
<gene>
    <name evidence="4" type="ORF">QR680_008217</name>
</gene>
<dbReference type="GO" id="GO:0005634">
    <property type="term" value="C:nucleus"/>
    <property type="evidence" value="ECO:0007669"/>
    <property type="project" value="UniProtKB-SubCell"/>
</dbReference>
<sequence>MSAQNQHEYDINHLANKLFYDVSKVYADMETVEFTTEQVSDFTVDKDGKVTAGSEKAGRLRDDLLGVKLNIDIDSKMKELKDERKLPYLALFDILENRAKRPGKSTLKDAVEGCPIAASRGALHYVAAAPHNTGNNLRLLCCLHQGTVFIVRQDKYLPGEDEQNLSTGDLFENLMIDDMSNRYYVQTVTTLGNFKLFLSGEVDCLDGEDNQVELKCRKGGLDSKIMWNRCSAEWYMQSVLLGTHRIVVGNHDTEKILSATSIRAEQLETDRDAFCDVKPKFLWKKDALLVHLHAFLEKVVDITKEYEGKVVVIEKTEKQKAFYVTELRKKEAMFPATFLNLFK</sequence>
<proteinExistence type="inferred from homology"/>
<comment type="function">
    <text evidence="2">Decapping enzyme for NAD-capped RNAs: specifically hydrolyzes the nicotinamide adenine dinucleotide (NAD) cap from a subset of RNAs by removing the entire NAD moiety from the 5'-end of an NAD-capped RNA.</text>
</comment>
<feature type="domain" description="RAI1-like" evidence="3">
    <location>
        <begin position="37"/>
        <end position="338"/>
    </location>
</feature>
<dbReference type="GO" id="GO:0003723">
    <property type="term" value="F:RNA binding"/>
    <property type="evidence" value="ECO:0007669"/>
    <property type="project" value="UniProtKB-KW"/>
</dbReference>
<evidence type="ECO:0000313" key="5">
    <source>
        <dbReference type="Proteomes" id="UP001175271"/>
    </source>
</evidence>
<evidence type="ECO:0000259" key="3">
    <source>
        <dbReference type="Pfam" id="PF08652"/>
    </source>
</evidence>
<dbReference type="GO" id="GO:0110155">
    <property type="term" value="P:NAD-cap decapping"/>
    <property type="evidence" value="ECO:0007669"/>
    <property type="project" value="TreeGrafter"/>
</dbReference>
<dbReference type="PANTHER" id="PTHR12395">
    <property type="entry name" value="DOM-3 RELATED"/>
    <property type="match status" value="1"/>
</dbReference>
<keyword evidence="5" id="KW-1185">Reference proteome</keyword>
<keyword evidence="2" id="KW-0547">Nucleotide-binding</keyword>
<evidence type="ECO:0000256" key="1">
    <source>
        <dbReference type="ARBA" id="ARBA00006562"/>
    </source>
</evidence>
<organism evidence="4 5">
    <name type="scientific">Steinernema hermaphroditum</name>
    <dbReference type="NCBI Taxonomy" id="289476"/>
    <lineage>
        <taxon>Eukaryota</taxon>
        <taxon>Metazoa</taxon>
        <taxon>Ecdysozoa</taxon>
        <taxon>Nematoda</taxon>
        <taxon>Chromadorea</taxon>
        <taxon>Rhabditida</taxon>
        <taxon>Tylenchina</taxon>
        <taxon>Panagrolaimomorpha</taxon>
        <taxon>Strongyloidoidea</taxon>
        <taxon>Steinernematidae</taxon>
        <taxon>Steinernema</taxon>
    </lineage>
</organism>
<dbReference type="GO" id="GO:0046872">
    <property type="term" value="F:metal ion binding"/>
    <property type="evidence" value="ECO:0007669"/>
    <property type="project" value="UniProtKB-KW"/>
</dbReference>
<comment type="cofactor">
    <cofactor evidence="2">
        <name>a divalent metal cation</name>
        <dbReference type="ChEBI" id="CHEBI:60240"/>
    </cofactor>
</comment>
<comment type="subcellular location">
    <subcellularLocation>
        <location evidence="2">Nucleus</location>
    </subcellularLocation>
</comment>
<keyword evidence="2" id="KW-0378">Hydrolase</keyword>
<keyword evidence="2" id="KW-0540">Nuclease</keyword>
<dbReference type="InterPro" id="IPR039039">
    <property type="entry name" value="RAI1-like_fam"/>
</dbReference>
<comment type="caution">
    <text evidence="4">The sequence shown here is derived from an EMBL/GenBank/DDBJ whole genome shotgun (WGS) entry which is preliminary data.</text>
</comment>
<comment type="similarity">
    <text evidence="1 2">Belongs to the DXO/Dom3Z family.</text>
</comment>
<dbReference type="GO" id="GO:0004518">
    <property type="term" value="F:nuclease activity"/>
    <property type="evidence" value="ECO:0007669"/>
    <property type="project" value="UniProtKB-KW"/>
</dbReference>